<feature type="binding site" description="covalent" evidence="6">
    <location>
        <position position="79"/>
    </location>
    <ligand>
        <name>heme c</name>
        <dbReference type="ChEBI" id="CHEBI:61717"/>
    </ligand>
</feature>
<dbReference type="InterPro" id="IPR002324">
    <property type="entry name" value="Cyt_c_ID"/>
</dbReference>
<dbReference type="Gene3D" id="1.10.760.10">
    <property type="entry name" value="Cytochrome c-like domain"/>
    <property type="match status" value="1"/>
</dbReference>
<reference evidence="9 10" key="1">
    <citation type="submission" date="2018-06" db="EMBL/GenBank/DDBJ databases">
        <authorList>
            <person name="Liu Z.-W."/>
        </authorList>
    </citation>
    <scope>NUCLEOTIDE SEQUENCE [LARGE SCALE GENOMIC DNA]</scope>
    <source>
        <strain evidence="9 10">2b14</strain>
    </source>
</reference>
<dbReference type="Proteomes" id="UP000251692">
    <property type="component" value="Unassembled WGS sequence"/>
</dbReference>
<dbReference type="PROSITE" id="PS51257">
    <property type="entry name" value="PROKAR_LIPOPROTEIN"/>
    <property type="match status" value="1"/>
</dbReference>
<evidence type="ECO:0000256" key="3">
    <source>
        <dbReference type="ARBA" id="ARBA00022723"/>
    </source>
</evidence>
<feature type="binding site" description="covalent" evidence="6">
    <location>
        <position position="124"/>
    </location>
    <ligand>
        <name>heme c</name>
        <dbReference type="ChEBI" id="CHEBI:61717"/>
    </ligand>
</feature>
<name>A0A364RFH8_9BACT</name>
<gene>
    <name evidence="9" type="ORF">DP923_07405</name>
</gene>
<evidence type="ECO:0000313" key="10">
    <source>
        <dbReference type="Proteomes" id="UP000251692"/>
    </source>
</evidence>
<dbReference type="GO" id="GO:0009055">
    <property type="term" value="F:electron transfer activity"/>
    <property type="evidence" value="ECO:0007669"/>
    <property type="project" value="InterPro"/>
</dbReference>
<comment type="PTM">
    <text evidence="6">Binds 1 heme c group covalently per subunit.</text>
</comment>
<dbReference type="GO" id="GO:0005506">
    <property type="term" value="F:iron ion binding"/>
    <property type="evidence" value="ECO:0007669"/>
    <property type="project" value="InterPro"/>
</dbReference>
<dbReference type="AlphaFoldDB" id="A0A364RFH8"/>
<sequence length="146" mass="15974">MKKILSALSICIVLGSCNSNKSEYENVYENKNQAAAEVEAEVEVTDKDNAKVVDEATPVVNAIAKGEKLISLSDCMSCHNIENKIIGPGYKEVAQKYENTPENIDYLAGKIITGGKGVWGEVPMTPHPDLSREDAKQMAQYILSLR</sequence>
<evidence type="ECO:0000256" key="7">
    <source>
        <dbReference type="SAM" id="Coils"/>
    </source>
</evidence>
<feature type="coiled-coil region" evidence="7">
    <location>
        <begin position="21"/>
        <end position="48"/>
    </location>
</feature>
<feature type="binding site" description="covalent" evidence="6">
    <location>
        <position position="75"/>
    </location>
    <ligand>
        <name>heme c</name>
        <dbReference type="ChEBI" id="CHEBI:61717"/>
    </ligand>
</feature>
<keyword evidence="5 6" id="KW-0408">Iron</keyword>
<feature type="domain" description="Cytochrome c" evidence="8">
    <location>
        <begin position="61"/>
        <end position="146"/>
    </location>
</feature>
<evidence type="ECO:0000256" key="6">
    <source>
        <dbReference type="PIRSR" id="PIRSR602324-1"/>
    </source>
</evidence>
<keyword evidence="4" id="KW-0249">Electron transport</keyword>
<proteinExistence type="predicted"/>
<evidence type="ECO:0000313" key="9">
    <source>
        <dbReference type="EMBL" id="RAU83049.1"/>
    </source>
</evidence>
<dbReference type="EMBL" id="QMDV01000002">
    <property type="protein sequence ID" value="RAU83049.1"/>
    <property type="molecule type" value="Genomic_DNA"/>
</dbReference>
<evidence type="ECO:0000259" key="8">
    <source>
        <dbReference type="PROSITE" id="PS51007"/>
    </source>
</evidence>
<reference evidence="9 10" key="2">
    <citation type="submission" date="2018-07" db="EMBL/GenBank/DDBJ databases">
        <title>Pontibacter sp. 2b14 genomic sequence and assembly.</title>
        <authorList>
            <person name="Du Z.-J."/>
        </authorList>
    </citation>
    <scope>NUCLEOTIDE SEQUENCE [LARGE SCALE GENOMIC DNA]</scope>
    <source>
        <strain evidence="9 10">2b14</strain>
    </source>
</reference>
<evidence type="ECO:0000256" key="4">
    <source>
        <dbReference type="ARBA" id="ARBA00022982"/>
    </source>
</evidence>
<dbReference type="PROSITE" id="PS51007">
    <property type="entry name" value="CYTC"/>
    <property type="match status" value="1"/>
</dbReference>
<evidence type="ECO:0000256" key="5">
    <source>
        <dbReference type="ARBA" id="ARBA00023004"/>
    </source>
</evidence>
<dbReference type="PRINTS" id="PR00606">
    <property type="entry name" value="CYTCHROMECID"/>
</dbReference>
<dbReference type="GO" id="GO:0020037">
    <property type="term" value="F:heme binding"/>
    <property type="evidence" value="ECO:0007669"/>
    <property type="project" value="InterPro"/>
</dbReference>
<keyword evidence="7" id="KW-0175">Coiled coil</keyword>
<evidence type="ECO:0000256" key="2">
    <source>
        <dbReference type="ARBA" id="ARBA00022617"/>
    </source>
</evidence>
<organism evidence="9 10">
    <name type="scientific">Pontibacter arcticus</name>
    <dbReference type="NCBI Taxonomy" id="2080288"/>
    <lineage>
        <taxon>Bacteria</taxon>
        <taxon>Pseudomonadati</taxon>
        <taxon>Bacteroidota</taxon>
        <taxon>Cytophagia</taxon>
        <taxon>Cytophagales</taxon>
        <taxon>Hymenobacteraceae</taxon>
        <taxon>Pontibacter</taxon>
    </lineage>
</organism>
<keyword evidence="10" id="KW-1185">Reference proteome</keyword>
<dbReference type="OrthoDB" id="9814063at2"/>
<keyword evidence="2 6" id="KW-0349">Heme</keyword>
<protein>
    <submittedName>
        <fullName evidence="9">Cytochrome c class I</fullName>
    </submittedName>
</protein>
<keyword evidence="3 6" id="KW-0479">Metal-binding</keyword>
<comment type="caution">
    <text evidence="9">The sequence shown here is derived from an EMBL/GenBank/DDBJ whole genome shotgun (WGS) entry which is preliminary data.</text>
</comment>
<keyword evidence="1" id="KW-0813">Transport</keyword>
<dbReference type="RefSeq" id="WP_112305199.1">
    <property type="nucleotide sequence ID" value="NZ_QMDV01000002.1"/>
</dbReference>
<accession>A0A364RFH8</accession>
<evidence type="ECO:0000256" key="1">
    <source>
        <dbReference type="ARBA" id="ARBA00022448"/>
    </source>
</evidence>
<dbReference type="InterPro" id="IPR036909">
    <property type="entry name" value="Cyt_c-like_dom_sf"/>
</dbReference>
<dbReference type="SUPFAM" id="SSF46626">
    <property type="entry name" value="Cytochrome c"/>
    <property type="match status" value="1"/>
</dbReference>
<dbReference type="InterPro" id="IPR009056">
    <property type="entry name" value="Cyt_c-like_dom"/>
</dbReference>
<dbReference type="Pfam" id="PF00034">
    <property type="entry name" value="Cytochrom_C"/>
    <property type="match status" value="1"/>
</dbReference>